<dbReference type="PANTHER" id="PTHR30619">
    <property type="entry name" value="DNA INTERNALIZATION/COMPETENCE PROTEIN COMEC/REC2"/>
    <property type="match status" value="1"/>
</dbReference>
<evidence type="ECO:0008006" key="3">
    <source>
        <dbReference type="Google" id="ProtNLM"/>
    </source>
</evidence>
<accession>A0ABR6Y2W6</accession>
<dbReference type="InterPro" id="IPR052159">
    <property type="entry name" value="Competence_DNA_uptake"/>
</dbReference>
<dbReference type="SUPFAM" id="SSF56281">
    <property type="entry name" value="Metallo-hydrolase/oxidoreductase"/>
    <property type="match status" value="1"/>
</dbReference>
<comment type="caution">
    <text evidence="1">The sequence shown here is derived from an EMBL/GenBank/DDBJ whole genome shotgun (WGS) entry which is preliminary data.</text>
</comment>
<dbReference type="PANTHER" id="PTHR30619:SF1">
    <property type="entry name" value="RECOMBINATION PROTEIN 2"/>
    <property type="match status" value="1"/>
</dbReference>
<keyword evidence="2" id="KW-1185">Reference proteome</keyword>
<dbReference type="Proteomes" id="UP000607435">
    <property type="component" value="Unassembled WGS sequence"/>
</dbReference>
<gene>
    <name evidence="1" type="ORF">H6H04_11865</name>
</gene>
<evidence type="ECO:0000313" key="1">
    <source>
        <dbReference type="EMBL" id="MBC3847081.1"/>
    </source>
</evidence>
<dbReference type="EMBL" id="JACOME010000003">
    <property type="protein sequence ID" value="MBC3847081.1"/>
    <property type="molecule type" value="Genomic_DNA"/>
</dbReference>
<protein>
    <recommendedName>
        <fullName evidence="3">Metal-dependent hydrolase, beta-lactamase superfamily II</fullName>
    </recommendedName>
</protein>
<dbReference type="RefSeq" id="WP_186846205.1">
    <property type="nucleotide sequence ID" value="NZ_JACOME010000003.1"/>
</dbReference>
<sequence length="549" mass="62359">MALIENNHYFVSTSSVVLREAPDAKSEPRNHLLFGDWLVYKGPIQNGFAKIYCRGNTGWIPETSIREERILEINFLDIGIGDGCHIVTPDDEIILIDAGKTDNMERFLSWRYNLRQRKVKGVDGVLPTDPSGRLPMEIDHIVMSHPDKDHYYGFLNVFKNKKLSVKNIYHSGIVERPIKPQDKDPNLHYYSKDDLGGYLKINRKTAYIWELIRSNTEMYQIIAKFPDTTKQYMTTLREAVTNSPKVKFHTLSHKTGYLNGFTPQDKMALKVLGPVTEPMTIGSETKDCLKRLGAEGVTKNGHSVVFKLKIGKLEVFLGGDLNTESEDYLIKHYCETDKDVSKLEKEVSKLMAKGSTITNDQAQDLAIHQADIQAIITKARKTFQADIVKACHHGSHHFSETFLKCLNGIVTVVSSGDGDSYAHPRPDALGSFGKYGRGERPLIFSTEIGRSTKEFSNIYDYFELLKEYESAIAAAPTEDIKEDIRKEMEGKKDRNVVVYGMITVRTDGEQVILAQKLEQPDGKDNKWDIHELKYNPNNLQFEYIKKTGH</sequence>
<dbReference type="Gene3D" id="3.60.15.10">
    <property type="entry name" value="Ribonuclease Z/Hydroxyacylglutathione hydrolase-like"/>
    <property type="match status" value="1"/>
</dbReference>
<reference evidence="1 2" key="1">
    <citation type="submission" date="2020-08" db="EMBL/GenBank/DDBJ databases">
        <title>Winogradskyella ouciana sp. nov., isolated from the hadal seawater of the Mariana Trench.</title>
        <authorList>
            <person name="He X."/>
        </authorList>
    </citation>
    <scope>NUCLEOTIDE SEQUENCE [LARGE SCALE GENOMIC DNA]</scope>
    <source>
        <strain evidence="1 2">KCTC 22026</strain>
    </source>
</reference>
<proteinExistence type="predicted"/>
<organism evidence="1 2">
    <name type="scientific">Winogradskyella echinorum</name>
    <dbReference type="NCBI Taxonomy" id="538189"/>
    <lineage>
        <taxon>Bacteria</taxon>
        <taxon>Pseudomonadati</taxon>
        <taxon>Bacteroidota</taxon>
        <taxon>Flavobacteriia</taxon>
        <taxon>Flavobacteriales</taxon>
        <taxon>Flavobacteriaceae</taxon>
        <taxon>Winogradskyella</taxon>
    </lineage>
</organism>
<dbReference type="InterPro" id="IPR036866">
    <property type="entry name" value="RibonucZ/Hydroxyglut_hydro"/>
</dbReference>
<name>A0ABR6Y2W6_9FLAO</name>
<evidence type="ECO:0000313" key="2">
    <source>
        <dbReference type="Proteomes" id="UP000607435"/>
    </source>
</evidence>